<gene>
    <name evidence="2" type="ORF">PVL29_013697</name>
</gene>
<dbReference type="InterPro" id="IPR043312">
    <property type="entry name" value="AtBBR-like"/>
</dbReference>
<feature type="region of interest" description="Disordered" evidence="1">
    <location>
        <begin position="1"/>
        <end position="56"/>
    </location>
</feature>
<evidence type="ECO:0000313" key="2">
    <source>
        <dbReference type="EMBL" id="KAJ9691585.1"/>
    </source>
</evidence>
<dbReference type="AlphaFoldDB" id="A0AA39DQ32"/>
<evidence type="ECO:0000313" key="3">
    <source>
        <dbReference type="Proteomes" id="UP001168098"/>
    </source>
</evidence>
<name>A0AA39DQ32_VITRO</name>
<organism evidence="2 3">
    <name type="scientific">Vitis rotundifolia</name>
    <name type="common">Muscadine grape</name>
    <dbReference type="NCBI Taxonomy" id="103349"/>
    <lineage>
        <taxon>Eukaryota</taxon>
        <taxon>Viridiplantae</taxon>
        <taxon>Streptophyta</taxon>
        <taxon>Embryophyta</taxon>
        <taxon>Tracheophyta</taxon>
        <taxon>Spermatophyta</taxon>
        <taxon>Magnoliopsida</taxon>
        <taxon>eudicotyledons</taxon>
        <taxon>Gunneridae</taxon>
        <taxon>Pentapetalae</taxon>
        <taxon>rosids</taxon>
        <taxon>Vitales</taxon>
        <taxon>Vitaceae</taxon>
        <taxon>Viteae</taxon>
        <taxon>Vitis</taxon>
    </lineage>
</organism>
<evidence type="ECO:0000256" key="1">
    <source>
        <dbReference type="SAM" id="MobiDB-lite"/>
    </source>
</evidence>
<dbReference type="PANTHER" id="PTHR47530">
    <property type="entry name" value="E3 UBIQUITIN LIGASE BIG BROTHER-RELATED"/>
    <property type="match status" value="1"/>
</dbReference>
<protein>
    <submittedName>
        <fullName evidence="2">Uncharacterized protein</fullName>
    </submittedName>
</protein>
<feature type="compositionally biased region" description="Polar residues" evidence="1">
    <location>
        <begin position="1"/>
        <end position="12"/>
    </location>
</feature>
<comment type="caution">
    <text evidence="2">The sequence shown here is derived from an EMBL/GenBank/DDBJ whole genome shotgun (WGS) entry which is preliminary data.</text>
</comment>
<feature type="compositionally biased region" description="Polar residues" evidence="1">
    <location>
        <begin position="41"/>
        <end position="56"/>
    </location>
</feature>
<dbReference type="EMBL" id="JARBHA010000010">
    <property type="protein sequence ID" value="KAJ9691585.1"/>
    <property type="molecule type" value="Genomic_DNA"/>
</dbReference>
<keyword evidence="3" id="KW-1185">Reference proteome</keyword>
<sequence length="210" mass="23711">MENNDITTTNSKLDSDEPKSVATATAAEEQNPNSPAAEDPNPNSNQALPRQSSRTPFTNLSQVDADLALARTLQEQVRNLRSSSPSSRRSESRHANWTAHARYFITYDVLPTQPAILPEADIADKSWGYYPPDTALFATATAFPHENWGHNNQDQHDFDLTWQWRIFVQFTSSRDLMSFTHGKYSKIKKICERHAFSQQLIVLCSHSMAS</sequence>
<dbReference type="Proteomes" id="UP001168098">
    <property type="component" value="Unassembled WGS sequence"/>
</dbReference>
<reference evidence="2 3" key="1">
    <citation type="journal article" date="2023" name="BMC Biotechnol.">
        <title>Vitis rotundifolia cv Carlos genome sequencing.</title>
        <authorList>
            <person name="Huff M."/>
            <person name="Hulse-Kemp A."/>
            <person name="Scheffler B."/>
            <person name="Youngblood R."/>
            <person name="Simpson S."/>
            <person name="Babiker E."/>
            <person name="Staton M."/>
        </authorList>
    </citation>
    <scope>NUCLEOTIDE SEQUENCE [LARGE SCALE GENOMIC DNA]</scope>
    <source>
        <tissue evidence="2">Leaf</tissue>
    </source>
</reference>
<dbReference type="PANTHER" id="PTHR47530:SF4">
    <property type="entry name" value="E3 UBIQUITIN LIGASE BIG BROTHER-RELATED"/>
    <property type="match status" value="1"/>
</dbReference>
<proteinExistence type="predicted"/>
<accession>A0AA39DQ32</accession>